<comment type="caution">
    <text evidence="1">The sequence shown here is derived from an EMBL/GenBank/DDBJ whole genome shotgun (WGS) entry which is preliminary data.</text>
</comment>
<reference evidence="1" key="1">
    <citation type="submission" date="2021-01" db="EMBL/GenBank/DDBJ databases">
        <title>Metabolic potential, ecology and presence of endohyphal bacteria is reflected in genomic diversity of Mucoromycotina.</title>
        <authorList>
            <person name="Muszewska A."/>
            <person name="Okrasinska A."/>
            <person name="Steczkiewicz K."/>
            <person name="Drgas O."/>
            <person name="Orlowska M."/>
            <person name="Perlinska-Lenart U."/>
            <person name="Aleksandrzak-Piekarczyk T."/>
            <person name="Szatraj K."/>
            <person name="Zielenkiewicz U."/>
            <person name="Pilsyk S."/>
            <person name="Malc E."/>
            <person name="Mieczkowski P."/>
            <person name="Kruszewska J.S."/>
            <person name="Biernat P."/>
            <person name="Pawlowska J."/>
        </authorList>
    </citation>
    <scope>NUCLEOTIDE SEQUENCE</scope>
    <source>
        <strain evidence="1">WA0000018081</strain>
    </source>
</reference>
<proteinExistence type="predicted"/>
<sequence length="652" mass="74766">MFECIGPPNIIEGAARYSFDAVQNSDIYSKPRILSTDHSTTSSSIFLNSNPGAIMNIDISLESTMLSFSLLNENGLVKEIWNHDYFVSDKSLRSLGSFFTFSEVVTLNVKNSFIAFFDQYLTDESIISSGVLDKDVLIEIENILSAESPNKELLISTQQQVYIKSLVLIYMTYINDIVSRKLSAITGSNDNIKTGYAITVEKMLLQRLLVTEDDLKDMIYASGLVRKDDCFKKLRTAAKEEGLFYLIQQSFELKFPLKSFFLVARLHEDYVQLTLNQVVTESDEKEKNQETVIIQDEIIPVPNIYDSLCFNMWSNLSEDSSLIQLCDIHKRYNDNGLLEIFSLENQTEFTNNLKEYISKNILSDNLATQKEDTATIDLSSSCHCRVCLTVNDITDISFRPVLQDIISLVSTSLINKQLFGNYRNIQYVFHMIHFNYNPQFQHIIIKILNDETTDLMYEQRIDIDHHTIPKLSNQLFQAVLYQQPFSYKEFQVGALYHVHSENYGFGLILEPKNISCDFKNKISMTTPTDDKTIYPLLKKGDKINNSETSQVFYLNSKDKIQIFALHIRCFKFKKTDAFQFDQIFHAEDTTETINCSVIEKVDLEPGQDVPFIISVAYKGYSSSLFLTSKRPGSDIEKSHFNTLSEPMTLARF</sequence>
<gene>
    <name evidence="1" type="ORF">INT48_006890</name>
</gene>
<evidence type="ECO:0000313" key="2">
    <source>
        <dbReference type="Proteomes" id="UP000613177"/>
    </source>
</evidence>
<keyword evidence="2" id="KW-1185">Reference proteome</keyword>
<protein>
    <submittedName>
        <fullName evidence="1">Uncharacterized protein</fullName>
    </submittedName>
</protein>
<dbReference type="Proteomes" id="UP000613177">
    <property type="component" value="Unassembled WGS sequence"/>
</dbReference>
<dbReference type="EMBL" id="JAEPRE010000194">
    <property type="protein sequence ID" value="KAG2230585.1"/>
    <property type="molecule type" value="Genomic_DNA"/>
</dbReference>
<accession>A0A8H7VRP6</accession>
<name>A0A8H7VRP6_9FUNG</name>
<evidence type="ECO:0000313" key="1">
    <source>
        <dbReference type="EMBL" id="KAG2230585.1"/>
    </source>
</evidence>
<organism evidence="1 2">
    <name type="scientific">Thamnidium elegans</name>
    <dbReference type="NCBI Taxonomy" id="101142"/>
    <lineage>
        <taxon>Eukaryota</taxon>
        <taxon>Fungi</taxon>
        <taxon>Fungi incertae sedis</taxon>
        <taxon>Mucoromycota</taxon>
        <taxon>Mucoromycotina</taxon>
        <taxon>Mucoromycetes</taxon>
        <taxon>Mucorales</taxon>
        <taxon>Mucorineae</taxon>
        <taxon>Mucoraceae</taxon>
        <taxon>Thamnidium</taxon>
    </lineage>
</organism>
<dbReference type="AlphaFoldDB" id="A0A8H7VRP6"/>